<feature type="domain" description="N-acetyltransferase" evidence="1">
    <location>
        <begin position="21"/>
        <end position="166"/>
    </location>
</feature>
<evidence type="ECO:0000313" key="2">
    <source>
        <dbReference type="EMBL" id="MBL4914084.1"/>
    </source>
</evidence>
<dbReference type="SUPFAM" id="SSF55729">
    <property type="entry name" value="Acyl-CoA N-acyltransferases (Nat)"/>
    <property type="match status" value="1"/>
</dbReference>
<dbReference type="Pfam" id="PF13673">
    <property type="entry name" value="Acetyltransf_10"/>
    <property type="match status" value="1"/>
</dbReference>
<dbReference type="InterPro" id="IPR000182">
    <property type="entry name" value="GNAT_dom"/>
</dbReference>
<gene>
    <name evidence="2" type="ORF">JMA39_13250</name>
</gene>
<organism evidence="2 3">
    <name type="scientific">Shewanella schlegeliana</name>
    <dbReference type="NCBI Taxonomy" id="190308"/>
    <lineage>
        <taxon>Bacteria</taxon>
        <taxon>Pseudomonadati</taxon>
        <taxon>Pseudomonadota</taxon>
        <taxon>Gammaproteobacteria</taxon>
        <taxon>Alteromonadales</taxon>
        <taxon>Shewanellaceae</taxon>
        <taxon>Shewanella</taxon>
    </lineage>
</organism>
<dbReference type="CDD" id="cd04301">
    <property type="entry name" value="NAT_SF"/>
    <property type="match status" value="1"/>
</dbReference>
<dbReference type="InterPro" id="IPR052564">
    <property type="entry name" value="N-acetyltrans/Recomb-assoc"/>
</dbReference>
<name>A0ABS1SZX4_9GAMM</name>
<evidence type="ECO:0000313" key="3">
    <source>
        <dbReference type="Proteomes" id="UP000604898"/>
    </source>
</evidence>
<evidence type="ECO:0000259" key="1">
    <source>
        <dbReference type="PROSITE" id="PS51186"/>
    </source>
</evidence>
<comment type="caution">
    <text evidence="2">The sequence shown here is derived from an EMBL/GenBank/DDBJ whole genome shotgun (WGS) entry which is preliminary data.</text>
</comment>
<proteinExistence type="predicted"/>
<dbReference type="EMBL" id="JAESVD010000007">
    <property type="protein sequence ID" value="MBL4914084.1"/>
    <property type="molecule type" value="Genomic_DNA"/>
</dbReference>
<dbReference type="InterPro" id="IPR016181">
    <property type="entry name" value="Acyl_CoA_acyltransferase"/>
</dbReference>
<protein>
    <submittedName>
        <fullName evidence="2">GNAT family N-acetyltransferase</fullName>
    </submittedName>
</protein>
<dbReference type="PROSITE" id="PS51186">
    <property type="entry name" value="GNAT"/>
    <property type="match status" value="1"/>
</dbReference>
<dbReference type="PANTHER" id="PTHR43451:SF1">
    <property type="entry name" value="ACETYLTRANSFERASE"/>
    <property type="match status" value="1"/>
</dbReference>
<dbReference type="Gene3D" id="3.40.630.30">
    <property type="match status" value="1"/>
</dbReference>
<keyword evidence="3" id="KW-1185">Reference proteome</keyword>
<dbReference type="PANTHER" id="PTHR43451">
    <property type="entry name" value="ACETYLTRANSFERASE (GNAT) FAMILY PROTEIN"/>
    <property type="match status" value="1"/>
</dbReference>
<dbReference type="RefSeq" id="WP_202722345.1">
    <property type="nucleotide sequence ID" value="NZ_BPEX01000024.1"/>
</dbReference>
<sequence>MLKIIPYQKCYAADVSVLAHMAINQINDDVYTQQEKSAWSFAPRSRYHWHKRLSRSQTWLMVDEQRLVSGRPFCCGFINLETHFNSRGYIDSLYVHPEYQRQGVAKRLYESLAQWAVSMAVPELFVDASKLSKPLFESMGFKLHHRSYQEKRGVVIMGYYMSKTLAPV</sequence>
<dbReference type="Proteomes" id="UP000604898">
    <property type="component" value="Unassembled WGS sequence"/>
</dbReference>
<reference evidence="2 3" key="1">
    <citation type="submission" date="2021-01" db="EMBL/GenBank/DDBJ databases">
        <title>Genome sequence of Shewanella schlegeliana JCM 11561.</title>
        <authorList>
            <person name="Zhang H."/>
            <person name="Li C."/>
        </authorList>
    </citation>
    <scope>NUCLEOTIDE SEQUENCE [LARGE SCALE GENOMIC DNA]</scope>
    <source>
        <strain evidence="2 3">JCM 11561</strain>
    </source>
</reference>
<accession>A0ABS1SZX4</accession>